<evidence type="ECO:0000256" key="1">
    <source>
        <dbReference type="SAM" id="MobiDB-lite"/>
    </source>
</evidence>
<dbReference type="PROSITE" id="PS50042">
    <property type="entry name" value="CNMP_BINDING_3"/>
    <property type="match status" value="1"/>
</dbReference>
<organism evidence="3 4">
    <name type="scientific">Exaiptasia diaphana</name>
    <name type="common">Tropical sea anemone</name>
    <name type="synonym">Aiptasia pulchella</name>
    <dbReference type="NCBI Taxonomy" id="2652724"/>
    <lineage>
        <taxon>Eukaryota</taxon>
        <taxon>Metazoa</taxon>
        <taxon>Cnidaria</taxon>
        <taxon>Anthozoa</taxon>
        <taxon>Hexacorallia</taxon>
        <taxon>Actiniaria</taxon>
        <taxon>Aiptasiidae</taxon>
        <taxon>Exaiptasia</taxon>
    </lineage>
</organism>
<feature type="domain" description="Cyclic nucleotide-binding" evidence="2">
    <location>
        <begin position="199"/>
        <end position="303"/>
    </location>
</feature>
<dbReference type="RefSeq" id="XP_028516212.1">
    <property type="nucleotide sequence ID" value="XM_028660411.1"/>
</dbReference>
<dbReference type="GO" id="GO:0007283">
    <property type="term" value="P:spermatogenesis"/>
    <property type="evidence" value="ECO:0007669"/>
    <property type="project" value="TreeGrafter"/>
</dbReference>
<feature type="compositionally biased region" description="Low complexity" evidence="1">
    <location>
        <begin position="456"/>
        <end position="480"/>
    </location>
</feature>
<dbReference type="SUPFAM" id="SSF51206">
    <property type="entry name" value="cAMP-binding domain-like"/>
    <property type="match status" value="2"/>
</dbReference>
<proteinExistence type="predicted"/>
<dbReference type="Pfam" id="PF00027">
    <property type="entry name" value="cNMP_binding"/>
    <property type="match status" value="1"/>
</dbReference>
<dbReference type="Proteomes" id="UP000887567">
    <property type="component" value="Unplaced"/>
</dbReference>
<evidence type="ECO:0000313" key="4">
    <source>
        <dbReference type="Proteomes" id="UP000887567"/>
    </source>
</evidence>
<dbReference type="EnsemblMetazoa" id="XM_028660411.1">
    <property type="protein sequence ID" value="XP_028516212.1"/>
    <property type="gene ID" value="LOC110243677"/>
</dbReference>
<dbReference type="Gene3D" id="2.60.120.10">
    <property type="entry name" value="Jelly Rolls"/>
    <property type="match status" value="2"/>
</dbReference>
<sequence length="729" mass="82889">MSTMLANGYSQQTTKKSSLHGAIHLTVDDSPTIFPKTFRRDSRRISLNAVQAFSSTRRSTIHHTGHGAVDLLGAASSPYNIMYTSRAVKAYRQRRALHHKNLKGKKKKVIILRNAFKNIVLYASQKGRHEQITSETTLSLRANTAKGTYDDLLFDPEAFKSQFKDSFPLWAKQVAEKPPNKRTDEEVKLLVRLMKQLKGFRRYSPDVQTSFCRVLKYDRYGRRRVIIRKGHIAQRLYFIFSGSVCVTDDEDEDSAFANTEDEKACLKRGDYFGELAFLKNIRRAATIVCLEQTEFLSVSREDFFETGIDKCFARDLEKRIQFLSNHPLFVTWPRRSILHIAEVSRVHAYHSDDVIVKNSTDSYWMYFITKGQSEVLRLVDLQSCPAYQKYFSKPNTSVETSMSYPCKTSTTFDSLMLNTFPIIEEDEEDEEGYLKGSVKSCHSDINIPARRRNIPKASTRSKSASVRSSSSSASQLTQSDAQSSKLDIGVGVYMVLDKLTTGSLFGAWSVIKQEDEKDRKRPKVKERRFILLSEGCEVIKMPKKEFTKDADSETIEHLRLLTANYPTDNKLCQAYLKQSNWRCYREELVDDIIERKQAIKHGVTRTLAKPTPIVSPLCSFVAQHPASSNWEYFRGTGWTASKVISPVIKAGKKQKPRRTPTPHQSCNRSTPVSRFSQRAGSCSRYPLNPNPLVGEKLVVAKGSHRSLVLTHGGIRCNDYIEEIVPGVTV</sequence>
<dbReference type="InterPro" id="IPR018490">
    <property type="entry name" value="cNMP-bd_dom_sf"/>
</dbReference>
<name>A0A913YNY2_EXADI</name>
<dbReference type="SMART" id="SM00100">
    <property type="entry name" value="cNMP"/>
    <property type="match status" value="1"/>
</dbReference>
<dbReference type="KEGG" id="epa:110243677"/>
<feature type="region of interest" description="Disordered" evidence="1">
    <location>
        <begin position="652"/>
        <end position="673"/>
    </location>
</feature>
<reference evidence="3" key="1">
    <citation type="submission" date="2022-11" db="UniProtKB">
        <authorList>
            <consortium name="EnsemblMetazoa"/>
        </authorList>
    </citation>
    <scope>IDENTIFICATION</scope>
</reference>
<dbReference type="PANTHER" id="PTHR23011">
    <property type="entry name" value="CYCLIC NUCLEOTIDE-BINDING DOMAIN CONTAINING PROTEIN"/>
    <property type="match status" value="1"/>
</dbReference>
<feature type="compositionally biased region" description="Polar residues" evidence="1">
    <location>
        <begin position="661"/>
        <end position="673"/>
    </location>
</feature>
<dbReference type="PANTHER" id="PTHR23011:SF43">
    <property type="entry name" value="CYCLIC NUCLEOTIDE-BINDING DOMAIN-CONTAINING PROTEIN 2"/>
    <property type="match status" value="1"/>
</dbReference>
<dbReference type="GO" id="GO:0030552">
    <property type="term" value="F:cAMP binding"/>
    <property type="evidence" value="ECO:0007669"/>
    <property type="project" value="TreeGrafter"/>
</dbReference>
<accession>A0A913YNY2</accession>
<dbReference type="AlphaFoldDB" id="A0A913YNY2"/>
<dbReference type="OrthoDB" id="166212at2759"/>
<feature type="region of interest" description="Disordered" evidence="1">
    <location>
        <begin position="449"/>
        <end position="480"/>
    </location>
</feature>
<dbReference type="GeneID" id="110243677"/>
<dbReference type="OMA" id="DSETIEH"/>
<evidence type="ECO:0000259" key="2">
    <source>
        <dbReference type="PROSITE" id="PS50042"/>
    </source>
</evidence>
<protein>
    <recommendedName>
        <fullName evidence="2">Cyclic nucleotide-binding domain-containing protein</fullName>
    </recommendedName>
</protein>
<evidence type="ECO:0000313" key="3">
    <source>
        <dbReference type="EnsemblMetazoa" id="XP_028516212.1"/>
    </source>
</evidence>
<dbReference type="InterPro" id="IPR014710">
    <property type="entry name" value="RmlC-like_jellyroll"/>
</dbReference>
<dbReference type="CDD" id="cd00038">
    <property type="entry name" value="CAP_ED"/>
    <property type="match status" value="1"/>
</dbReference>
<keyword evidence="4" id="KW-1185">Reference proteome</keyword>
<dbReference type="InterPro" id="IPR000595">
    <property type="entry name" value="cNMP-bd_dom"/>
</dbReference>